<dbReference type="EMBL" id="UINC01000963">
    <property type="protein sequence ID" value="SUZ65602.1"/>
    <property type="molecule type" value="Genomic_DNA"/>
</dbReference>
<gene>
    <name evidence="3" type="ORF">METZ01_LOCUS18456</name>
</gene>
<organism evidence="3">
    <name type="scientific">marine metagenome</name>
    <dbReference type="NCBI Taxonomy" id="408172"/>
    <lineage>
        <taxon>unclassified sequences</taxon>
        <taxon>metagenomes</taxon>
        <taxon>ecological metagenomes</taxon>
    </lineage>
</organism>
<dbReference type="Gene3D" id="1.25.40.10">
    <property type="entry name" value="Tetratricopeptide repeat domain"/>
    <property type="match status" value="2"/>
</dbReference>
<dbReference type="PANTHER" id="PTHR45586">
    <property type="entry name" value="TPR REPEAT-CONTAINING PROTEIN PA4667"/>
    <property type="match status" value="1"/>
</dbReference>
<dbReference type="InterPro" id="IPR011990">
    <property type="entry name" value="TPR-like_helical_dom_sf"/>
</dbReference>
<evidence type="ECO:0000256" key="2">
    <source>
        <dbReference type="ARBA" id="ARBA00022803"/>
    </source>
</evidence>
<dbReference type="PROSITE" id="PS50005">
    <property type="entry name" value="TPR"/>
    <property type="match status" value="2"/>
</dbReference>
<dbReference type="SUPFAM" id="SSF48452">
    <property type="entry name" value="TPR-like"/>
    <property type="match status" value="1"/>
</dbReference>
<name>A0A381PF40_9ZZZZ</name>
<dbReference type="AlphaFoldDB" id="A0A381PF40"/>
<protein>
    <submittedName>
        <fullName evidence="3">Uncharacterized protein</fullName>
    </submittedName>
</protein>
<dbReference type="InterPro" id="IPR019734">
    <property type="entry name" value="TPR_rpt"/>
</dbReference>
<dbReference type="InterPro" id="IPR051012">
    <property type="entry name" value="CellSynth/LPSAsmb/PSIAsmb"/>
</dbReference>
<sequence>MNNKYLSNMLIITLFFCSVLDAQCRRGETLRVSNGIETKEVECREATRLIYNEDYWPYSIEDEREDRCPQLASSAQQYYSTNSWELSANAYSELINLRCDEWNSDWVNPNDVYLYWAVALEYLGQYDKAEAALVQGLEELPENIDLIKRLAYAYKKQDKIDEMIIEYERLMDMGVEDTTSLRDLASAYGQQGRTDEQVSVLKKILVFDPNNSAVQSELARAYEESGDDPLEIFKDRYENNTDNVSYATEYADKLIANGDLDEAIDVLKNTLDYNRNNNMIYMKLGKVYGENSNFEDAIDIFEDLFELDRDNYRVAILISENNIQIDDFESAYDWANKALKISKNNAETLSHMGNLYYKAMQLCRTDNFSRSDKIIASLAYNYFLKAEKKGNSKYFKQKNWLEDNDDVLFGYTDWFMLNPEVQATGKVKAAGRCYDWANESLPKQSDW</sequence>
<evidence type="ECO:0000256" key="1">
    <source>
        <dbReference type="ARBA" id="ARBA00022737"/>
    </source>
</evidence>
<accession>A0A381PF40</accession>
<keyword evidence="2" id="KW-0802">TPR repeat</keyword>
<dbReference type="Pfam" id="PF14559">
    <property type="entry name" value="TPR_19"/>
    <property type="match status" value="1"/>
</dbReference>
<keyword evidence="1" id="KW-0677">Repeat</keyword>
<dbReference type="PANTHER" id="PTHR45586:SF1">
    <property type="entry name" value="LIPOPOLYSACCHARIDE ASSEMBLY PROTEIN B"/>
    <property type="match status" value="1"/>
</dbReference>
<proteinExistence type="predicted"/>
<dbReference type="SMART" id="SM00028">
    <property type="entry name" value="TPR"/>
    <property type="match status" value="6"/>
</dbReference>
<evidence type="ECO:0000313" key="3">
    <source>
        <dbReference type="EMBL" id="SUZ65602.1"/>
    </source>
</evidence>
<reference evidence="3" key="1">
    <citation type="submission" date="2018-05" db="EMBL/GenBank/DDBJ databases">
        <authorList>
            <person name="Lanie J.A."/>
            <person name="Ng W.-L."/>
            <person name="Kazmierczak K.M."/>
            <person name="Andrzejewski T.M."/>
            <person name="Davidsen T.M."/>
            <person name="Wayne K.J."/>
            <person name="Tettelin H."/>
            <person name="Glass J.I."/>
            <person name="Rusch D."/>
            <person name="Podicherti R."/>
            <person name="Tsui H.-C.T."/>
            <person name="Winkler M.E."/>
        </authorList>
    </citation>
    <scope>NUCLEOTIDE SEQUENCE</scope>
</reference>